<dbReference type="RefSeq" id="WP_077395689.1">
    <property type="nucleotide sequence ID" value="NZ_JATM01000001.1"/>
</dbReference>
<dbReference type="GO" id="GO:0030527">
    <property type="term" value="F:structural constituent of chromatin"/>
    <property type="evidence" value="ECO:0007669"/>
    <property type="project" value="InterPro"/>
</dbReference>
<keyword evidence="2" id="KW-0238">DNA-binding</keyword>
<protein>
    <submittedName>
        <fullName evidence="4">Integration host factor subunit beta</fullName>
    </submittedName>
</protein>
<dbReference type="Proteomes" id="UP000200980">
    <property type="component" value="Unassembled WGS sequence"/>
</dbReference>
<dbReference type="SMART" id="SM00411">
    <property type="entry name" value="BHL"/>
    <property type="match status" value="1"/>
</dbReference>
<dbReference type="CDD" id="cd13836">
    <property type="entry name" value="IHF_B"/>
    <property type="match status" value="1"/>
</dbReference>
<dbReference type="GO" id="GO:0005829">
    <property type="term" value="C:cytosol"/>
    <property type="evidence" value="ECO:0007669"/>
    <property type="project" value="TreeGrafter"/>
</dbReference>
<accession>A0A1S8GS90</accession>
<organism evidence="4 5">
    <name type="scientific">Bombella intestini</name>
    <dbReference type="NCBI Taxonomy" id="1539051"/>
    <lineage>
        <taxon>Bacteria</taxon>
        <taxon>Pseudomonadati</taxon>
        <taxon>Pseudomonadota</taxon>
        <taxon>Alphaproteobacteria</taxon>
        <taxon>Acetobacterales</taxon>
        <taxon>Acetobacteraceae</taxon>
        <taxon>Bombella</taxon>
    </lineage>
</organism>
<dbReference type="OrthoDB" id="9804203at2"/>
<comment type="caution">
    <text evidence="4">The sequence shown here is derived from an EMBL/GenBank/DDBJ whole genome shotgun (WGS) entry which is preliminary data.</text>
</comment>
<reference evidence="4 5" key="1">
    <citation type="journal article" date="2016" name="PLoS ONE">
        <title>Whole-Genome Sequence Analysis of Bombella intestini LMG 28161T, a Novel Acetic Acid Bacterium Isolated from the Crop of a Red-Tailed Bumble Bee, Bombus lapidarius.</title>
        <authorList>
            <person name="Li L."/>
            <person name="Illeghems K."/>
            <person name="Van Kerrebroeck S."/>
            <person name="Borremans W."/>
            <person name="Cleenwerck I."/>
            <person name="Smagghe G."/>
            <person name="De Vuyst L."/>
            <person name="Vandamme P."/>
        </authorList>
    </citation>
    <scope>NUCLEOTIDE SEQUENCE [LARGE SCALE GENOMIC DNA]</scope>
    <source>
        <strain evidence="4 5">R-52487</strain>
    </source>
</reference>
<dbReference type="Pfam" id="PF00216">
    <property type="entry name" value="Bac_DNA_binding"/>
    <property type="match status" value="1"/>
</dbReference>
<evidence type="ECO:0000256" key="2">
    <source>
        <dbReference type="ARBA" id="ARBA00023125"/>
    </source>
</evidence>
<evidence type="ECO:0000313" key="5">
    <source>
        <dbReference type="Proteomes" id="UP000200980"/>
    </source>
</evidence>
<evidence type="ECO:0000256" key="1">
    <source>
        <dbReference type="ARBA" id="ARBA00010529"/>
    </source>
</evidence>
<dbReference type="InterPro" id="IPR000119">
    <property type="entry name" value="Hist_DNA-bd"/>
</dbReference>
<sequence length="95" mass="10320">MTRSEFVALLASRLEGLSRDKVDQAVDGVFSCIAAGLAAGNRAELRGIGSFGTRQHTAHQGRNPRTGQSVAVEAKRVPFFRAGKDLRERVNQPKK</sequence>
<evidence type="ECO:0000313" key="4">
    <source>
        <dbReference type="EMBL" id="OOL19880.1"/>
    </source>
</evidence>
<keyword evidence="5" id="KW-1185">Reference proteome</keyword>
<comment type="similarity">
    <text evidence="1 3">Belongs to the bacterial histone-like protein family.</text>
</comment>
<name>A0A1S8GS90_9PROT</name>
<dbReference type="GO" id="GO:0003677">
    <property type="term" value="F:DNA binding"/>
    <property type="evidence" value="ECO:0007669"/>
    <property type="project" value="UniProtKB-KW"/>
</dbReference>
<dbReference type="AlphaFoldDB" id="A0A1S8GS90"/>
<dbReference type="InterPro" id="IPR010992">
    <property type="entry name" value="IHF-like_DNA-bd_dom_sf"/>
</dbReference>
<dbReference type="PANTHER" id="PTHR33175:SF5">
    <property type="entry name" value="INTEGRATION HOST FACTOR SUBUNIT BETA"/>
    <property type="match status" value="1"/>
</dbReference>
<dbReference type="STRING" id="1539051.AL01_02695"/>
<evidence type="ECO:0000256" key="3">
    <source>
        <dbReference type="RuleBase" id="RU003939"/>
    </source>
</evidence>
<dbReference type="PRINTS" id="PR01727">
    <property type="entry name" value="DNABINDINGHU"/>
</dbReference>
<dbReference type="SUPFAM" id="SSF47729">
    <property type="entry name" value="IHF-like DNA-binding proteins"/>
    <property type="match status" value="1"/>
</dbReference>
<dbReference type="PANTHER" id="PTHR33175">
    <property type="entry name" value="DNA-BINDING PROTEIN HU"/>
    <property type="match status" value="1"/>
</dbReference>
<proteinExistence type="inferred from homology"/>
<dbReference type="EMBL" id="JATM01000001">
    <property type="protein sequence ID" value="OOL19880.1"/>
    <property type="molecule type" value="Genomic_DNA"/>
</dbReference>
<gene>
    <name evidence="4" type="ORF">AL01_02695</name>
</gene>
<dbReference type="Gene3D" id="4.10.520.10">
    <property type="entry name" value="IHF-like DNA-binding proteins"/>
    <property type="match status" value="1"/>
</dbReference>